<dbReference type="EC" id="2.1.1.114" evidence="1"/>
<dbReference type="AlphaFoldDB" id="A0A1E3XG33"/>
<evidence type="ECO:0000313" key="2">
    <source>
        <dbReference type="Proteomes" id="UP000094056"/>
    </source>
</evidence>
<dbReference type="SUPFAM" id="SSF53335">
    <property type="entry name" value="S-adenosyl-L-methionine-dependent methyltransferases"/>
    <property type="match status" value="1"/>
</dbReference>
<gene>
    <name evidence="1" type="primary">coq3_2</name>
    <name evidence="1" type="ORF">SCARUB_00965</name>
</gene>
<evidence type="ECO:0000313" key="1">
    <source>
        <dbReference type="EMBL" id="ODS33894.1"/>
    </source>
</evidence>
<dbReference type="InterPro" id="IPR029063">
    <property type="entry name" value="SAM-dependent_MTases_sf"/>
</dbReference>
<name>A0A1E3XG33_9BACT</name>
<accession>A0A1E3XG33</accession>
<keyword evidence="1" id="KW-0489">Methyltransferase</keyword>
<dbReference type="CDD" id="cd02440">
    <property type="entry name" value="AdoMet_MTases"/>
    <property type="match status" value="1"/>
</dbReference>
<organism evidence="1 2">
    <name type="scientific">Candidatus Scalindua rubra</name>
    <dbReference type="NCBI Taxonomy" id="1872076"/>
    <lineage>
        <taxon>Bacteria</taxon>
        <taxon>Pseudomonadati</taxon>
        <taxon>Planctomycetota</taxon>
        <taxon>Candidatus Brocadiia</taxon>
        <taxon>Candidatus Brocadiales</taxon>
        <taxon>Candidatus Scalinduaceae</taxon>
        <taxon>Candidatus Scalindua</taxon>
    </lineage>
</organism>
<reference evidence="1 2" key="1">
    <citation type="submission" date="2016-07" db="EMBL/GenBank/DDBJ databases">
        <title>Draft genome of Scalindua rubra, obtained from a brine-seawater interface in the Red Sea, sheds light on salt adaptation in anammox bacteria.</title>
        <authorList>
            <person name="Speth D.R."/>
            <person name="Lagkouvardos I."/>
            <person name="Wang Y."/>
            <person name="Qian P.-Y."/>
            <person name="Dutilh B.E."/>
            <person name="Jetten M.S."/>
        </authorList>
    </citation>
    <scope>NUCLEOTIDE SEQUENCE [LARGE SCALE GENOMIC DNA]</scope>
    <source>
        <strain evidence="1">BSI-1</strain>
    </source>
</reference>
<dbReference type="Gene3D" id="3.40.50.150">
    <property type="entry name" value="Vaccinia Virus protein VP39"/>
    <property type="match status" value="1"/>
</dbReference>
<sequence>MTIKMKSVDKELYGTWDKRWEGSEETERVTILSRLMFKAKKKILVKAINDLEIKTVIEVGCGLGYTLEVFMEKGFDCIGIDVSNHAISVCKKKGLNVVLSKVEDVTEKYDLVSSDGMLEHFLNFEPYAQHLMRISNNYVLLIQPNHDSFLGKTFVYLAELFRGDENVFEYNYRIKDFIAVFHKNGFEIIKNYPIFCNVFRLLLFKKNVLNK</sequence>
<dbReference type="GO" id="GO:0010420">
    <property type="term" value="F:polyprenyldihydroxybenzoate methyltransferase activity"/>
    <property type="evidence" value="ECO:0007669"/>
    <property type="project" value="UniProtKB-EC"/>
</dbReference>
<proteinExistence type="predicted"/>
<dbReference type="Proteomes" id="UP000094056">
    <property type="component" value="Unassembled WGS sequence"/>
</dbReference>
<comment type="caution">
    <text evidence="1">The sequence shown here is derived from an EMBL/GenBank/DDBJ whole genome shotgun (WGS) entry which is preliminary data.</text>
</comment>
<dbReference type="EMBL" id="MAYW01000017">
    <property type="protein sequence ID" value="ODS33894.1"/>
    <property type="molecule type" value="Genomic_DNA"/>
</dbReference>
<protein>
    <submittedName>
        <fullName evidence="1">Dihydroxyhexaprenylbenzoate methyltransferase</fullName>
        <ecNumber evidence="1">2.1.1.114</ecNumber>
    </submittedName>
</protein>
<keyword evidence="1" id="KW-0808">Transferase</keyword>
<dbReference type="GO" id="GO:0032259">
    <property type="term" value="P:methylation"/>
    <property type="evidence" value="ECO:0007669"/>
    <property type="project" value="UniProtKB-KW"/>
</dbReference>
<dbReference type="Pfam" id="PF13489">
    <property type="entry name" value="Methyltransf_23"/>
    <property type="match status" value="1"/>
</dbReference>